<feature type="domain" description="SnoaL-like" evidence="1">
    <location>
        <begin position="22"/>
        <end position="120"/>
    </location>
</feature>
<dbReference type="Proteomes" id="UP000235659">
    <property type="component" value="Unassembled WGS sequence"/>
</dbReference>
<name>A0A2N7WC62_9BURK</name>
<proteinExistence type="predicted"/>
<dbReference type="SUPFAM" id="SSF54427">
    <property type="entry name" value="NTF2-like"/>
    <property type="match status" value="1"/>
</dbReference>
<dbReference type="InterPro" id="IPR037401">
    <property type="entry name" value="SnoaL-like"/>
</dbReference>
<reference evidence="3 4" key="1">
    <citation type="submission" date="2018-01" db="EMBL/GenBank/DDBJ databases">
        <title>Whole genome analyses suggest that Burkholderia sensu lato contains two further novel genera in the rhizoxinica-symbiotica group Mycetohabitans gen. nov., and Trinickia gen. nov.: implications for the evolution of diazotrophy and nodulation in the Burkholderiaceae.</title>
        <authorList>
            <person name="Estrada-de los Santos P."/>
            <person name="Palmer M."/>
            <person name="Chavez-Ramirez B."/>
            <person name="Beukes C."/>
            <person name="Steenkamp E.T."/>
            <person name="Hirsch A.M."/>
            <person name="Manyaka P."/>
            <person name="Maluk M."/>
            <person name="Lafos M."/>
            <person name="Crook M."/>
            <person name="Gross E."/>
            <person name="Simon M.F."/>
            <person name="Bueno dos Reis Junior F."/>
            <person name="Poole P.S."/>
            <person name="Venter S.N."/>
            <person name="James E.K."/>
        </authorList>
    </citation>
    <scope>NUCLEOTIDE SEQUENCE [LARGE SCALE GENOMIC DNA]</scope>
    <source>
        <strain evidence="3 4">WSM 3937</strain>
    </source>
</reference>
<reference evidence="2 5" key="2">
    <citation type="submission" date="2020-04" db="EMBL/GenBank/DDBJ databases">
        <authorList>
            <person name="De Canck E."/>
        </authorList>
    </citation>
    <scope>NUCLEOTIDE SEQUENCE [LARGE SCALE GENOMIC DNA]</scope>
    <source>
        <strain evidence="2 5">LMG 27174</strain>
    </source>
</reference>
<organism evidence="2 5">
    <name type="scientific">Paraburkholderia rhynchosiae</name>
    <dbReference type="NCBI Taxonomy" id="487049"/>
    <lineage>
        <taxon>Bacteria</taxon>
        <taxon>Pseudomonadati</taxon>
        <taxon>Pseudomonadota</taxon>
        <taxon>Betaproteobacteria</taxon>
        <taxon>Burkholderiales</taxon>
        <taxon>Burkholderiaceae</taxon>
        <taxon>Paraburkholderia</taxon>
    </lineage>
</organism>
<evidence type="ECO:0000313" key="2">
    <source>
        <dbReference type="EMBL" id="CAB3727352.1"/>
    </source>
</evidence>
<dbReference type="Proteomes" id="UP000494205">
    <property type="component" value="Unassembled WGS sequence"/>
</dbReference>
<keyword evidence="4" id="KW-1185">Reference proteome</keyword>
<dbReference type="Pfam" id="PF12680">
    <property type="entry name" value="SnoaL_2"/>
    <property type="match status" value="1"/>
</dbReference>
<evidence type="ECO:0000259" key="1">
    <source>
        <dbReference type="Pfam" id="PF12680"/>
    </source>
</evidence>
<gene>
    <name evidence="3" type="ORF">C0Z16_26125</name>
    <name evidence="2" type="ORF">LMG27174_05486</name>
</gene>
<evidence type="ECO:0000313" key="5">
    <source>
        <dbReference type="Proteomes" id="UP000494205"/>
    </source>
</evidence>
<dbReference type="InterPro" id="IPR032710">
    <property type="entry name" value="NTF2-like_dom_sf"/>
</dbReference>
<evidence type="ECO:0000313" key="4">
    <source>
        <dbReference type="Proteomes" id="UP000235659"/>
    </source>
</evidence>
<sequence length="132" mass="15172">MTCNELDANKQLALRFLALAFGMKMQEAMSLLCDDATWWVIGDPARVKVAGPKDTVRTRRMMTNMHKVLPYGMEHRVLGVTAESDRVAVELEAEGEWHDGRTYRNTYHFLIQVRNEKVSSIREYMDPTQIPA</sequence>
<protein>
    <recommendedName>
        <fullName evidence="1">SnoaL-like domain-containing protein</fullName>
    </recommendedName>
</protein>
<dbReference type="AlphaFoldDB" id="A0A2N7WC62"/>
<dbReference type="Gene3D" id="3.10.450.50">
    <property type="match status" value="1"/>
</dbReference>
<dbReference type="EMBL" id="PNXY01000022">
    <property type="protein sequence ID" value="PMS26945.1"/>
    <property type="molecule type" value="Genomic_DNA"/>
</dbReference>
<evidence type="ECO:0000313" key="3">
    <source>
        <dbReference type="EMBL" id="PMS26945.1"/>
    </source>
</evidence>
<accession>A0A2N7WC62</accession>
<dbReference type="EMBL" id="CADIJZ010000024">
    <property type="protein sequence ID" value="CAB3727352.1"/>
    <property type="molecule type" value="Genomic_DNA"/>
</dbReference>